<sequence length="94" mass="10539">MRNDLCGKSHFHICLIQRITEFAPQIFCFGPESNQIVFNDHRLNDFFGHSKLGFLLSVAVDTVVAGGPPTVQLFPSEFSSYLGYIHLAVAIFLH</sequence>
<keyword evidence="2" id="KW-1185">Reference proteome</keyword>
<dbReference type="Proteomes" id="UP001234989">
    <property type="component" value="Chromosome 9"/>
</dbReference>
<dbReference type="AlphaFoldDB" id="A0AAF0UER2"/>
<accession>A0AAF0UER2</accession>
<proteinExistence type="predicted"/>
<protein>
    <submittedName>
        <fullName evidence="1">Uncharacterized protein</fullName>
    </submittedName>
</protein>
<gene>
    <name evidence="1" type="ORF">MTR67_037873</name>
</gene>
<dbReference type="EMBL" id="CP133620">
    <property type="protein sequence ID" value="WMV44488.1"/>
    <property type="molecule type" value="Genomic_DNA"/>
</dbReference>
<reference evidence="1" key="1">
    <citation type="submission" date="2023-08" db="EMBL/GenBank/DDBJ databases">
        <title>A de novo genome assembly of Solanum verrucosum Schlechtendal, a Mexican diploid species geographically isolated from the other diploid A-genome species in potato relatives.</title>
        <authorList>
            <person name="Hosaka K."/>
        </authorList>
    </citation>
    <scope>NUCLEOTIDE SEQUENCE</scope>
    <source>
        <tissue evidence="1">Young leaves</tissue>
    </source>
</reference>
<name>A0AAF0UER2_SOLVR</name>
<evidence type="ECO:0000313" key="2">
    <source>
        <dbReference type="Proteomes" id="UP001234989"/>
    </source>
</evidence>
<evidence type="ECO:0000313" key="1">
    <source>
        <dbReference type="EMBL" id="WMV44488.1"/>
    </source>
</evidence>
<organism evidence="1 2">
    <name type="scientific">Solanum verrucosum</name>
    <dbReference type="NCBI Taxonomy" id="315347"/>
    <lineage>
        <taxon>Eukaryota</taxon>
        <taxon>Viridiplantae</taxon>
        <taxon>Streptophyta</taxon>
        <taxon>Embryophyta</taxon>
        <taxon>Tracheophyta</taxon>
        <taxon>Spermatophyta</taxon>
        <taxon>Magnoliopsida</taxon>
        <taxon>eudicotyledons</taxon>
        <taxon>Gunneridae</taxon>
        <taxon>Pentapetalae</taxon>
        <taxon>asterids</taxon>
        <taxon>lamiids</taxon>
        <taxon>Solanales</taxon>
        <taxon>Solanaceae</taxon>
        <taxon>Solanoideae</taxon>
        <taxon>Solaneae</taxon>
        <taxon>Solanum</taxon>
    </lineage>
</organism>